<dbReference type="Gene3D" id="2.60.40.790">
    <property type="match status" value="1"/>
</dbReference>
<evidence type="ECO:0000256" key="1">
    <source>
        <dbReference type="PROSITE-ProRule" id="PRU00285"/>
    </source>
</evidence>
<sequence>MSIIKYDPFKEMERLFDDWDDVTPLNFWPAVKRHWAPAIDVYEKDNNIVVELQIPKSEADKVNISVEDGVLRIEGGSEQEEEKEGKNYYRKEIRRGHFSRAISLPAGIKETEVKATHEDGVLKIVVPKAEVKEPKKIDVEVK</sequence>
<dbReference type="InterPro" id="IPR031107">
    <property type="entry name" value="Small_HSP"/>
</dbReference>
<comment type="similarity">
    <text evidence="1 2">Belongs to the small heat shock protein (HSP20) family.</text>
</comment>
<dbReference type="AlphaFoldDB" id="A0A2J0Q8G5"/>
<evidence type="ECO:0000259" key="3">
    <source>
        <dbReference type="PROSITE" id="PS01031"/>
    </source>
</evidence>
<gene>
    <name evidence="4" type="ORF">COV29_00085</name>
</gene>
<dbReference type="PROSITE" id="PS01031">
    <property type="entry name" value="SHSP"/>
    <property type="match status" value="1"/>
</dbReference>
<dbReference type="InterPro" id="IPR002068">
    <property type="entry name" value="A-crystallin/Hsp20_dom"/>
</dbReference>
<organism evidence="4 5">
    <name type="scientific">Candidatus Yanofskybacteria bacterium CG10_big_fil_rev_8_21_14_0_10_36_16</name>
    <dbReference type="NCBI Taxonomy" id="1975096"/>
    <lineage>
        <taxon>Bacteria</taxon>
        <taxon>Candidatus Yanofskyibacteriota</taxon>
    </lineage>
</organism>
<dbReference type="InterPro" id="IPR008978">
    <property type="entry name" value="HSP20-like_chaperone"/>
</dbReference>
<dbReference type="Proteomes" id="UP000228496">
    <property type="component" value="Unassembled WGS sequence"/>
</dbReference>
<accession>A0A2J0Q8G5</accession>
<feature type="domain" description="SHSP" evidence="3">
    <location>
        <begin position="30"/>
        <end position="142"/>
    </location>
</feature>
<evidence type="ECO:0000313" key="5">
    <source>
        <dbReference type="Proteomes" id="UP000228496"/>
    </source>
</evidence>
<dbReference type="Pfam" id="PF00011">
    <property type="entry name" value="HSP20"/>
    <property type="match status" value="1"/>
</dbReference>
<evidence type="ECO:0000313" key="4">
    <source>
        <dbReference type="EMBL" id="PJE51545.1"/>
    </source>
</evidence>
<name>A0A2J0Q8G5_9BACT</name>
<protein>
    <submittedName>
        <fullName evidence="4">Heat-shock protein</fullName>
    </submittedName>
</protein>
<dbReference type="EMBL" id="PCXQ01000001">
    <property type="protein sequence ID" value="PJE51545.1"/>
    <property type="molecule type" value="Genomic_DNA"/>
</dbReference>
<evidence type="ECO:0000256" key="2">
    <source>
        <dbReference type="RuleBase" id="RU003616"/>
    </source>
</evidence>
<dbReference type="CDD" id="cd06464">
    <property type="entry name" value="ACD_sHsps-like"/>
    <property type="match status" value="1"/>
</dbReference>
<comment type="caution">
    <text evidence="4">The sequence shown here is derived from an EMBL/GenBank/DDBJ whole genome shotgun (WGS) entry which is preliminary data.</text>
</comment>
<dbReference type="PANTHER" id="PTHR11527">
    <property type="entry name" value="HEAT-SHOCK PROTEIN 20 FAMILY MEMBER"/>
    <property type="match status" value="1"/>
</dbReference>
<reference evidence="4 5" key="1">
    <citation type="submission" date="2017-09" db="EMBL/GenBank/DDBJ databases">
        <title>Depth-based differentiation of microbial function through sediment-hosted aquifers and enrichment of novel symbionts in the deep terrestrial subsurface.</title>
        <authorList>
            <person name="Probst A.J."/>
            <person name="Ladd B."/>
            <person name="Jarett J.K."/>
            <person name="Geller-Mcgrath D.E."/>
            <person name="Sieber C.M."/>
            <person name="Emerson J.B."/>
            <person name="Anantharaman K."/>
            <person name="Thomas B.C."/>
            <person name="Malmstrom R."/>
            <person name="Stieglmeier M."/>
            <person name="Klingl A."/>
            <person name="Woyke T."/>
            <person name="Ryan C.M."/>
            <person name="Banfield J.F."/>
        </authorList>
    </citation>
    <scope>NUCLEOTIDE SEQUENCE [LARGE SCALE GENOMIC DNA]</scope>
    <source>
        <strain evidence="4">CG10_big_fil_rev_8_21_14_0_10_36_16</strain>
    </source>
</reference>
<dbReference type="SUPFAM" id="SSF49764">
    <property type="entry name" value="HSP20-like chaperones"/>
    <property type="match status" value="1"/>
</dbReference>
<proteinExistence type="inferred from homology"/>